<keyword evidence="5" id="KW-0804">Transcription</keyword>
<evidence type="ECO:0000313" key="10">
    <source>
        <dbReference type="EMBL" id="GGR18023.1"/>
    </source>
</evidence>
<comment type="caution">
    <text evidence="10">The sequence shown here is derived from an EMBL/GenBank/DDBJ whole genome shotgun (WGS) entry which is preliminary data.</text>
</comment>
<protein>
    <recommendedName>
        <fullName evidence="12">DNA-binding response regulator</fullName>
    </recommendedName>
</protein>
<proteinExistence type="predicted"/>
<dbReference type="PROSITE" id="PS50110">
    <property type="entry name" value="RESPONSE_REGULATORY"/>
    <property type="match status" value="1"/>
</dbReference>
<dbReference type="Pfam" id="PF00486">
    <property type="entry name" value="Trans_reg_C"/>
    <property type="match status" value="1"/>
</dbReference>
<dbReference type="SMART" id="SM00448">
    <property type="entry name" value="REC"/>
    <property type="match status" value="1"/>
</dbReference>
<dbReference type="Gene3D" id="3.40.50.2300">
    <property type="match status" value="1"/>
</dbReference>
<reference evidence="10" key="2">
    <citation type="submission" date="2020-09" db="EMBL/GenBank/DDBJ databases">
        <authorList>
            <person name="Sun Q."/>
            <person name="Ohkuma M."/>
        </authorList>
    </citation>
    <scope>NUCLEOTIDE SEQUENCE</scope>
    <source>
        <strain evidence="10">JCM 31311</strain>
    </source>
</reference>
<dbReference type="InterPro" id="IPR001867">
    <property type="entry name" value="OmpR/PhoB-type_DNA-bd"/>
</dbReference>
<dbReference type="EMBL" id="BMQL01000021">
    <property type="protein sequence ID" value="GGR18023.1"/>
    <property type="molecule type" value="Genomic_DNA"/>
</dbReference>
<evidence type="ECO:0000313" key="11">
    <source>
        <dbReference type="Proteomes" id="UP000603865"/>
    </source>
</evidence>
<dbReference type="Pfam" id="PF00072">
    <property type="entry name" value="Response_reg"/>
    <property type="match status" value="1"/>
</dbReference>
<evidence type="ECO:0000256" key="1">
    <source>
        <dbReference type="ARBA" id="ARBA00022553"/>
    </source>
</evidence>
<evidence type="ECO:0008006" key="12">
    <source>
        <dbReference type="Google" id="ProtNLM"/>
    </source>
</evidence>
<dbReference type="Gene3D" id="1.10.10.10">
    <property type="entry name" value="Winged helix-like DNA-binding domain superfamily/Winged helix DNA-binding domain"/>
    <property type="match status" value="1"/>
</dbReference>
<dbReference type="RefSeq" id="WP_189091661.1">
    <property type="nucleotide sequence ID" value="NZ_BMQL01000021.1"/>
</dbReference>
<keyword evidence="1" id="KW-0597">Phosphoprotein</keyword>
<dbReference type="GO" id="GO:0005829">
    <property type="term" value="C:cytosol"/>
    <property type="evidence" value="ECO:0007669"/>
    <property type="project" value="TreeGrafter"/>
</dbReference>
<evidence type="ECO:0000256" key="7">
    <source>
        <dbReference type="PROSITE-ProRule" id="PRU01091"/>
    </source>
</evidence>
<organism evidence="10 11">
    <name type="scientific">Deinococcus ruber</name>
    <dbReference type="NCBI Taxonomy" id="1848197"/>
    <lineage>
        <taxon>Bacteria</taxon>
        <taxon>Thermotogati</taxon>
        <taxon>Deinococcota</taxon>
        <taxon>Deinococci</taxon>
        <taxon>Deinococcales</taxon>
        <taxon>Deinococcaceae</taxon>
        <taxon>Deinococcus</taxon>
    </lineage>
</organism>
<reference evidence="10" key="1">
    <citation type="journal article" date="2014" name="Int. J. Syst. Evol. Microbiol.">
        <title>Complete genome sequence of Corynebacterium casei LMG S-19264T (=DSM 44701T), isolated from a smear-ripened cheese.</title>
        <authorList>
            <consortium name="US DOE Joint Genome Institute (JGI-PGF)"/>
            <person name="Walter F."/>
            <person name="Albersmeier A."/>
            <person name="Kalinowski J."/>
            <person name="Ruckert C."/>
        </authorList>
    </citation>
    <scope>NUCLEOTIDE SEQUENCE</scope>
    <source>
        <strain evidence="10">JCM 31311</strain>
    </source>
</reference>
<dbReference type="GO" id="GO:0000156">
    <property type="term" value="F:phosphorelay response regulator activity"/>
    <property type="evidence" value="ECO:0007669"/>
    <property type="project" value="TreeGrafter"/>
</dbReference>
<dbReference type="SMART" id="SM00862">
    <property type="entry name" value="Trans_reg_C"/>
    <property type="match status" value="1"/>
</dbReference>
<dbReference type="SUPFAM" id="SSF52172">
    <property type="entry name" value="CheY-like"/>
    <property type="match status" value="1"/>
</dbReference>
<evidence type="ECO:0000256" key="5">
    <source>
        <dbReference type="ARBA" id="ARBA00023163"/>
    </source>
</evidence>
<sequence length="229" mass="25146">MTTPNLLIIDQDLLLAAQLQAALEDVGYRVRVATSLMQGLTLARQSFPTLVVALALPDGSGRDVVTRLRASSAAVPIIVLADPERVEDQRSWLHLGATECVSKPVLVRALVARIQGHLRRPHEEDMLSYGGLQVVPDQQLVTFEGNVLNLTDTECRILALLLRERGRIVSRAEIAHALWADQAGSERSNVMHVHLAHLRAKLGAVQLYGMIRTVRGVGYVIRHEAPNAQ</sequence>
<evidence type="ECO:0000256" key="6">
    <source>
        <dbReference type="PROSITE-ProRule" id="PRU00169"/>
    </source>
</evidence>
<comment type="caution">
    <text evidence="6">Lacks conserved residue(s) required for the propagation of feature annotation.</text>
</comment>
<dbReference type="InterPro" id="IPR011006">
    <property type="entry name" value="CheY-like_superfamily"/>
</dbReference>
<keyword evidence="4 7" id="KW-0238">DNA-binding</keyword>
<feature type="domain" description="Response regulatory" evidence="8">
    <location>
        <begin position="5"/>
        <end position="118"/>
    </location>
</feature>
<dbReference type="GO" id="GO:0000976">
    <property type="term" value="F:transcription cis-regulatory region binding"/>
    <property type="evidence" value="ECO:0007669"/>
    <property type="project" value="TreeGrafter"/>
</dbReference>
<accession>A0A918F9E3</accession>
<dbReference type="AlphaFoldDB" id="A0A918F9E3"/>
<dbReference type="InterPro" id="IPR039420">
    <property type="entry name" value="WalR-like"/>
</dbReference>
<keyword evidence="11" id="KW-1185">Reference proteome</keyword>
<evidence type="ECO:0000256" key="3">
    <source>
        <dbReference type="ARBA" id="ARBA00023015"/>
    </source>
</evidence>
<evidence type="ECO:0000256" key="2">
    <source>
        <dbReference type="ARBA" id="ARBA00023012"/>
    </source>
</evidence>
<dbReference type="PANTHER" id="PTHR48111">
    <property type="entry name" value="REGULATOR OF RPOS"/>
    <property type="match status" value="1"/>
</dbReference>
<feature type="DNA-binding region" description="OmpR/PhoB-type" evidence="7">
    <location>
        <begin position="124"/>
        <end position="223"/>
    </location>
</feature>
<evidence type="ECO:0000256" key="4">
    <source>
        <dbReference type="ARBA" id="ARBA00023125"/>
    </source>
</evidence>
<dbReference type="CDD" id="cd00383">
    <property type="entry name" value="trans_reg_C"/>
    <property type="match status" value="1"/>
</dbReference>
<dbReference type="InterPro" id="IPR036388">
    <property type="entry name" value="WH-like_DNA-bd_sf"/>
</dbReference>
<dbReference type="InterPro" id="IPR001789">
    <property type="entry name" value="Sig_transdc_resp-reg_receiver"/>
</dbReference>
<dbReference type="PROSITE" id="PS51755">
    <property type="entry name" value="OMPR_PHOB"/>
    <property type="match status" value="1"/>
</dbReference>
<evidence type="ECO:0000259" key="8">
    <source>
        <dbReference type="PROSITE" id="PS50110"/>
    </source>
</evidence>
<gene>
    <name evidence="10" type="ORF">GCM10008957_33490</name>
</gene>
<name>A0A918F9E3_9DEIO</name>
<keyword evidence="2" id="KW-0902">Two-component regulatory system</keyword>
<keyword evidence="3" id="KW-0805">Transcription regulation</keyword>
<evidence type="ECO:0000259" key="9">
    <source>
        <dbReference type="PROSITE" id="PS51755"/>
    </source>
</evidence>
<feature type="domain" description="OmpR/PhoB-type" evidence="9">
    <location>
        <begin position="124"/>
        <end position="223"/>
    </location>
</feature>
<dbReference type="GO" id="GO:0032993">
    <property type="term" value="C:protein-DNA complex"/>
    <property type="evidence" value="ECO:0007669"/>
    <property type="project" value="TreeGrafter"/>
</dbReference>
<dbReference type="PANTHER" id="PTHR48111:SF22">
    <property type="entry name" value="REGULATOR OF RPOS"/>
    <property type="match status" value="1"/>
</dbReference>
<dbReference type="Proteomes" id="UP000603865">
    <property type="component" value="Unassembled WGS sequence"/>
</dbReference>
<dbReference type="GO" id="GO:0006355">
    <property type="term" value="P:regulation of DNA-templated transcription"/>
    <property type="evidence" value="ECO:0007669"/>
    <property type="project" value="InterPro"/>
</dbReference>